<dbReference type="AlphaFoldDB" id="A0A4P9Y4I8"/>
<evidence type="ECO:0000256" key="6">
    <source>
        <dbReference type="SAM" id="Phobius"/>
    </source>
</evidence>
<comment type="similarity">
    <text evidence="2">Belongs to the TMEM19 family.</text>
</comment>
<keyword evidence="4 6" id="KW-1133">Transmembrane helix</keyword>
<dbReference type="Pfam" id="PF01940">
    <property type="entry name" value="DUF92"/>
    <property type="match status" value="1"/>
</dbReference>
<evidence type="ECO:0000313" key="7">
    <source>
        <dbReference type="EMBL" id="RKP13888.1"/>
    </source>
</evidence>
<dbReference type="GO" id="GO:0016020">
    <property type="term" value="C:membrane"/>
    <property type="evidence" value="ECO:0007669"/>
    <property type="project" value="UniProtKB-SubCell"/>
</dbReference>
<dbReference type="PANTHER" id="PTHR13353">
    <property type="entry name" value="TRANSMEMBRANE PROTEIN 19"/>
    <property type="match status" value="1"/>
</dbReference>
<sequence>MISAFVISFIISSFAYRKGSLTGPGALTAFVLGYGTFASPSYVPTAILLFFFFTSSKLTRVGKKRKETLEELESQSHGRDPVQVLCNGLVGTVCAMVYSRQLVNILSQASLPQSPQGLVTLSADPVISISWWGMLGHYCCCCADTWASELGILSPDPPRIITTLAHAPPGTNGAVSSMGLVASVGAGLSLGLVVLGVGWTEGSLTIPNPLAFVLMCGSLGLLGSLVDSVLGATVQATYQRNDRITHGPGKGAKLIMGHALLSNNQTDMLRHNLSLTRLPRIASGLSMSTKASQTGHRPFVNLEPIGAALGRSVLLSGLPTDVHPMDVHELLQDYDVAQGIEPWLVPLSLVKGSPYHRFVVKLTDSQEAERVVQRFHQWKWVNLPQKHRNSRSTSTPVLTAELLY</sequence>
<feature type="transmembrane region" description="Helical" evidence="6">
    <location>
        <begin position="211"/>
        <end position="234"/>
    </location>
</feature>
<reference evidence="8" key="1">
    <citation type="journal article" date="2018" name="Nat. Microbiol.">
        <title>Leveraging single-cell genomics to expand the fungal tree of life.</title>
        <authorList>
            <person name="Ahrendt S.R."/>
            <person name="Quandt C.A."/>
            <person name="Ciobanu D."/>
            <person name="Clum A."/>
            <person name="Salamov A."/>
            <person name="Andreopoulos B."/>
            <person name="Cheng J.F."/>
            <person name="Woyke T."/>
            <person name="Pelin A."/>
            <person name="Henrissat B."/>
            <person name="Reynolds N.K."/>
            <person name="Benny G.L."/>
            <person name="Smith M.E."/>
            <person name="James T.Y."/>
            <person name="Grigoriev I.V."/>
        </authorList>
    </citation>
    <scope>NUCLEOTIDE SEQUENCE [LARGE SCALE GENOMIC DNA]</scope>
</reference>
<keyword evidence="8" id="KW-1185">Reference proteome</keyword>
<gene>
    <name evidence="7" type="ORF">BJ684DRAFT_19656</name>
</gene>
<dbReference type="PANTHER" id="PTHR13353:SF5">
    <property type="entry name" value="TRANSMEMBRANE PROTEIN 19"/>
    <property type="match status" value="1"/>
</dbReference>
<evidence type="ECO:0000313" key="8">
    <source>
        <dbReference type="Proteomes" id="UP000267251"/>
    </source>
</evidence>
<dbReference type="InterPro" id="IPR002794">
    <property type="entry name" value="DUF92_TMEM19"/>
</dbReference>
<evidence type="ECO:0000256" key="3">
    <source>
        <dbReference type="ARBA" id="ARBA00022692"/>
    </source>
</evidence>
<evidence type="ECO:0000256" key="4">
    <source>
        <dbReference type="ARBA" id="ARBA00022989"/>
    </source>
</evidence>
<keyword evidence="5 6" id="KW-0472">Membrane</keyword>
<organism evidence="7 8">
    <name type="scientific">Piptocephalis cylindrospora</name>
    <dbReference type="NCBI Taxonomy" id="1907219"/>
    <lineage>
        <taxon>Eukaryota</taxon>
        <taxon>Fungi</taxon>
        <taxon>Fungi incertae sedis</taxon>
        <taxon>Zoopagomycota</taxon>
        <taxon>Zoopagomycotina</taxon>
        <taxon>Zoopagomycetes</taxon>
        <taxon>Zoopagales</taxon>
        <taxon>Piptocephalidaceae</taxon>
        <taxon>Piptocephalis</taxon>
    </lineage>
</organism>
<evidence type="ECO:0000256" key="2">
    <source>
        <dbReference type="ARBA" id="ARBA00009012"/>
    </source>
</evidence>
<protein>
    <submittedName>
        <fullName evidence="7">Integral membrane protein DUF92-domain-containing protein</fullName>
    </submittedName>
</protein>
<feature type="transmembrane region" description="Helical" evidence="6">
    <location>
        <begin position="180"/>
        <end position="199"/>
    </location>
</feature>
<proteinExistence type="inferred from homology"/>
<comment type="subcellular location">
    <subcellularLocation>
        <location evidence="1">Membrane</location>
        <topology evidence="1">Multi-pass membrane protein</topology>
    </subcellularLocation>
</comment>
<accession>A0A4P9Y4I8</accession>
<dbReference type="OrthoDB" id="30881at2759"/>
<evidence type="ECO:0000256" key="1">
    <source>
        <dbReference type="ARBA" id="ARBA00004141"/>
    </source>
</evidence>
<evidence type="ECO:0000256" key="5">
    <source>
        <dbReference type="ARBA" id="ARBA00023136"/>
    </source>
</evidence>
<name>A0A4P9Y4I8_9FUNG</name>
<dbReference type="EMBL" id="KZ987924">
    <property type="protein sequence ID" value="RKP13888.1"/>
    <property type="molecule type" value="Genomic_DNA"/>
</dbReference>
<dbReference type="Proteomes" id="UP000267251">
    <property type="component" value="Unassembled WGS sequence"/>
</dbReference>
<feature type="transmembrane region" description="Helical" evidence="6">
    <location>
        <begin position="31"/>
        <end position="54"/>
    </location>
</feature>
<keyword evidence="3 6" id="KW-0812">Transmembrane</keyword>